<evidence type="ECO:0008006" key="5">
    <source>
        <dbReference type="Google" id="ProtNLM"/>
    </source>
</evidence>
<sequence length="121" mass="13895">MATNSYRVNEKQSTRGSIFSRLENMVRIDAAFAHGLPVKFLPHILFVTAIGIFYIGNNHYAEKNIRKIDRLKDQVEDLRADYTTLKADYMYASKQSEVAKNVKKFGITESLQPPEKIVIEK</sequence>
<dbReference type="AlphaFoldDB" id="A0A937FTI9"/>
<proteinExistence type="predicted"/>
<keyword evidence="1" id="KW-0175">Coiled coil</keyword>
<evidence type="ECO:0000313" key="4">
    <source>
        <dbReference type="Proteomes" id="UP000614216"/>
    </source>
</evidence>
<dbReference type="EMBL" id="JAEUGD010000014">
    <property type="protein sequence ID" value="MBL6445499.1"/>
    <property type="molecule type" value="Genomic_DNA"/>
</dbReference>
<feature type="transmembrane region" description="Helical" evidence="2">
    <location>
        <begin position="40"/>
        <end position="57"/>
    </location>
</feature>
<evidence type="ECO:0000256" key="1">
    <source>
        <dbReference type="SAM" id="Coils"/>
    </source>
</evidence>
<dbReference type="InterPro" id="IPR045755">
    <property type="entry name" value="FtsL-like"/>
</dbReference>
<gene>
    <name evidence="3" type="ORF">JMN32_04220</name>
</gene>
<dbReference type="RefSeq" id="WP_202855039.1">
    <property type="nucleotide sequence ID" value="NZ_JAEUGD010000014.1"/>
</dbReference>
<keyword evidence="2" id="KW-0812">Transmembrane</keyword>
<protein>
    <recommendedName>
        <fullName evidence="5">Cell division protein FtsL</fullName>
    </recommendedName>
</protein>
<keyword evidence="2" id="KW-1133">Transmembrane helix</keyword>
<accession>A0A937FTI9</accession>
<keyword evidence="4" id="KW-1185">Reference proteome</keyword>
<dbReference type="Pfam" id="PF19579">
    <property type="entry name" value="FtsL_2"/>
    <property type="match status" value="1"/>
</dbReference>
<comment type="caution">
    <text evidence="3">The sequence shown here is derived from an EMBL/GenBank/DDBJ whole genome shotgun (WGS) entry which is preliminary data.</text>
</comment>
<organism evidence="3 4">
    <name type="scientific">Fulvivirga marina</name>
    <dbReference type="NCBI Taxonomy" id="2494733"/>
    <lineage>
        <taxon>Bacteria</taxon>
        <taxon>Pseudomonadati</taxon>
        <taxon>Bacteroidota</taxon>
        <taxon>Cytophagia</taxon>
        <taxon>Cytophagales</taxon>
        <taxon>Fulvivirgaceae</taxon>
        <taxon>Fulvivirga</taxon>
    </lineage>
</organism>
<dbReference type="Proteomes" id="UP000614216">
    <property type="component" value="Unassembled WGS sequence"/>
</dbReference>
<reference evidence="3" key="1">
    <citation type="submission" date="2021-01" db="EMBL/GenBank/DDBJ databases">
        <title>Fulvivirga kasyanovii gen. nov., sp nov., a novel member of the phylum Bacteroidetes isolated from seawater in a mussel farm.</title>
        <authorList>
            <person name="Zhao L.-H."/>
            <person name="Wang Z.-J."/>
        </authorList>
    </citation>
    <scope>NUCLEOTIDE SEQUENCE</scope>
    <source>
        <strain evidence="3">29W222</strain>
    </source>
</reference>
<feature type="coiled-coil region" evidence="1">
    <location>
        <begin position="61"/>
        <end position="88"/>
    </location>
</feature>
<evidence type="ECO:0000256" key="2">
    <source>
        <dbReference type="SAM" id="Phobius"/>
    </source>
</evidence>
<keyword evidence="2" id="KW-0472">Membrane</keyword>
<name>A0A937FTI9_9BACT</name>
<evidence type="ECO:0000313" key="3">
    <source>
        <dbReference type="EMBL" id="MBL6445499.1"/>
    </source>
</evidence>